<reference evidence="3 4" key="1">
    <citation type="submission" date="2023-11" db="EMBL/GenBank/DDBJ databases">
        <title>Actinomadura monticuli sp. nov., isolated from volcanic ash.</title>
        <authorList>
            <person name="Lee S.D."/>
            <person name="Yang H."/>
            <person name="Kim I.S."/>
        </authorList>
    </citation>
    <scope>NUCLEOTIDE SEQUENCE [LARGE SCALE GENOMIC DNA]</scope>
    <source>
        <strain evidence="3 4">DSM 45346</strain>
    </source>
</reference>
<evidence type="ECO:0000259" key="2">
    <source>
        <dbReference type="Pfam" id="PF11887"/>
    </source>
</evidence>
<protein>
    <submittedName>
        <fullName evidence="3">MCE family protein</fullName>
    </submittedName>
</protein>
<organism evidence="3 4">
    <name type="scientific">Actinomadura chokoriensis</name>
    <dbReference type="NCBI Taxonomy" id="454156"/>
    <lineage>
        <taxon>Bacteria</taxon>
        <taxon>Bacillati</taxon>
        <taxon>Actinomycetota</taxon>
        <taxon>Actinomycetes</taxon>
        <taxon>Streptosporangiales</taxon>
        <taxon>Thermomonosporaceae</taxon>
        <taxon>Actinomadura</taxon>
    </lineage>
</organism>
<dbReference type="Proteomes" id="UP001569904">
    <property type="component" value="Unassembled WGS sequence"/>
</dbReference>
<dbReference type="NCBIfam" id="TIGR00996">
    <property type="entry name" value="Mtu_fam_mce"/>
    <property type="match status" value="1"/>
</dbReference>
<name>A0ABV4QSU1_9ACTN</name>
<dbReference type="PANTHER" id="PTHR33371">
    <property type="entry name" value="INTERMEMBRANE PHOSPHOLIPID TRANSPORT SYSTEM BINDING PROTEIN MLAD-RELATED"/>
    <property type="match status" value="1"/>
</dbReference>
<dbReference type="Pfam" id="PF11887">
    <property type="entry name" value="Mce4_CUP1"/>
    <property type="match status" value="1"/>
</dbReference>
<comment type="caution">
    <text evidence="3">The sequence shown here is derived from an EMBL/GenBank/DDBJ whole genome shotgun (WGS) entry which is preliminary data.</text>
</comment>
<dbReference type="InterPro" id="IPR003399">
    <property type="entry name" value="Mce/MlaD"/>
</dbReference>
<keyword evidence="4" id="KW-1185">Reference proteome</keyword>
<evidence type="ECO:0000259" key="1">
    <source>
        <dbReference type="Pfam" id="PF02470"/>
    </source>
</evidence>
<evidence type="ECO:0000313" key="3">
    <source>
        <dbReference type="EMBL" id="MFA1553676.1"/>
    </source>
</evidence>
<gene>
    <name evidence="3" type="ORF">SM436_08240</name>
</gene>
<dbReference type="InterPro" id="IPR052336">
    <property type="entry name" value="MlaD_Phospholipid_Transporter"/>
</dbReference>
<accession>A0ABV4QSU1</accession>
<sequence>MIMAAVLAGTLAASGCSYQTAGSPQGGMRLAADFTDVQNLAVGHAVQINGVRIGTVTGIRLIGTGASSRVRVTMSLKKGLKVPQGTSAELSITSLLGENFVGLLPPRGGLDGGPFLPEGTVLASTRVVPAFEQVVGKAAPLLEAVSAGDVGTIVDAGAAAFGGRGEQLATMTGQVNDLVALFAAQRTRLDSAVTHFARLGRTLAANEKQLARLPGGLAEATRVLERNKDEMIDTLDKITDLVGAMDDTVLLGRLTEIRQMVRQLGPLLRTVAADNSNLGELIAKMENFVTRLPKGVFNGQLLTYPVLKPVVSKKAGGATGPPQAAQLITSLNRLMERRGA</sequence>
<feature type="domain" description="Mammalian cell entry C-terminal" evidence="2">
    <location>
        <begin position="116"/>
        <end position="291"/>
    </location>
</feature>
<dbReference type="RefSeq" id="WP_371940128.1">
    <property type="nucleotide sequence ID" value="NZ_JAXCEH010000003.1"/>
</dbReference>
<proteinExistence type="predicted"/>
<evidence type="ECO:0000313" key="4">
    <source>
        <dbReference type="Proteomes" id="UP001569904"/>
    </source>
</evidence>
<feature type="domain" description="Mce/MlaD" evidence="1">
    <location>
        <begin position="29"/>
        <end position="105"/>
    </location>
</feature>
<dbReference type="InterPro" id="IPR024516">
    <property type="entry name" value="Mce_C"/>
</dbReference>
<dbReference type="PANTHER" id="PTHR33371:SF15">
    <property type="entry name" value="LIPOPROTEIN LPRN"/>
    <property type="match status" value="1"/>
</dbReference>
<dbReference type="InterPro" id="IPR005693">
    <property type="entry name" value="Mce"/>
</dbReference>
<dbReference type="EMBL" id="JAXCEH010000003">
    <property type="protein sequence ID" value="MFA1553676.1"/>
    <property type="molecule type" value="Genomic_DNA"/>
</dbReference>
<dbReference type="Pfam" id="PF02470">
    <property type="entry name" value="MlaD"/>
    <property type="match status" value="1"/>
</dbReference>